<feature type="transmembrane region" description="Helical" evidence="6">
    <location>
        <begin position="365"/>
        <end position="384"/>
    </location>
</feature>
<comment type="caution">
    <text evidence="7">The sequence shown here is derived from an EMBL/GenBank/DDBJ whole genome shotgun (WGS) entry which is preliminary data.</text>
</comment>
<dbReference type="RefSeq" id="WP_196148045.1">
    <property type="nucleotide sequence ID" value="NZ_JADMLG010000002.1"/>
</dbReference>
<gene>
    <name evidence="7" type="ORF">IT779_05330</name>
</gene>
<keyword evidence="3 6" id="KW-0812">Transmembrane</keyword>
<evidence type="ECO:0000256" key="1">
    <source>
        <dbReference type="ARBA" id="ARBA00004141"/>
    </source>
</evidence>
<keyword evidence="5 6" id="KW-0472">Membrane</keyword>
<evidence type="ECO:0000256" key="4">
    <source>
        <dbReference type="ARBA" id="ARBA00022989"/>
    </source>
</evidence>
<feature type="transmembrane region" description="Helical" evidence="6">
    <location>
        <begin position="123"/>
        <end position="143"/>
    </location>
</feature>
<feature type="transmembrane region" description="Helical" evidence="6">
    <location>
        <begin position="457"/>
        <end position="475"/>
    </location>
</feature>
<keyword evidence="8" id="KW-1185">Reference proteome</keyword>
<dbReference type="InterPro" id="IPR044772">
    <property type="entry name" value="NO3_transporter"/>
</dbReference>
<dbReference type="InterPro" id="IPR036259">
    <property type="entry name" value="MFS_trans_sf"/>
</dbReference>
<evidence type="ECO:0000256" key="6">
    <source>
        <dbReference type="SAM" id="Phobius"/>
    </source>
</evidence>
<dbReference type="EMBL" id="JADMLG010000002">
    <property type="protein sequence ID" value="MBH0775706.1"/>
    <property type="molecule type" value="Genomic_DNA"/>
</dbReference>
<evidence type="ECO:0000313" key="8">
    <source>
        <dbReference type="Proteomes" id="UP000655751"/>
    </source>
</evidence>
<feature type="transmembrane region" description="Helical" evidence="6">
    <location>
        <begin position="93"/>
        <end position="111"/>
    </location>
</feature>
<name>A0A931I7I7_9NOCA</name>
<reference evidence="7" key="1">
    <citation type="submission" date="2020-11" db="EMBL/GenBank/DDBJ databases">
        <title>Nocardia NEAU-351.nov., a novel actinomycete isolated from the cow dung.</title>
        <authorList>
            <person name="Zhang X."/>
        </authorList>
    </citation>
    <scope>NUCLEOTIDE SEQUENCE</scope>
    <source>
        <strain evidence="7">NEAU-351</strain>
    </source>
</reference>
<dbReference type="InterPro" id="IPR011701">
    <property type="entry name" value="MFS"/>
</dbReference>
<keyword evidence="4 6" id="KW-1133">Transmembrane helix</keyword>
<proteinExistence type="inferred from homology"/>
<feature type="transmembrane region" description="Helical" evidence="6">
    <location>
        <begin position="269"/>
        <end position="293"/>
    </location>
</feature>
<dbReference type="Pfam" id="PF07690">
    <property type="entry name" value="MFS_1"/>
    <property type="match status" value="1"/>
</dbReference>
<feature type="transmembrane region" description="Helical" evidence="6">
    <location>
        <begin position="224"/>
        <end position="248"/>
    </location>
</feature>
<comment type="subcellular location">
    <subcellularLocation>
        <location evidence="1">Membrane</location>
        <topology evidence="1">Multi-pass membrane protein</topology>
    </subcellularLocation>
</comment>
<comment type="similarity">
    <text evidence="2">Belongs to the major facilitator superfamily. Nitrate/nitrite porter (TC 2.A.1.8) family.</text>
</comment>
<feature type="transmembrane region" description="Helical" evidence="6">
    <location>
        <begin position="47"/>
        <end position="73"/>
    </location>
</feature>
<evidence type="ECO:0000256" key="5">
    <source>
        <dbReference type="ARBA" id="ARBA00023136"/>
    </source>
</evidence>
<dbReference type="SUPFAM" id="SSF103473">
    <property type="entry name" value="MFS general substrate transporter"/>
    <property type="match status" value="1"/>
</dbReference>
<dbReference type="GO" id="GO:0015112">
    <property type="term" value="F:nitrate transmembrane transporter activity"/>
    <property type="evidence" value="ECO:0007669"/>
    <property type="project" value="InterPro"/>
</dbReference>
<dbReference type="AlphaFoldDB" id="A0A931I7I7"/>
<feature type="transmembrane region" description="Helical" evidence="6">
    <location>
        <begin position="305"/>
        <end position="325"/>
    </location>
</feature>
<dbReference type="Proteomes" id="UP000655751">
    <property type="component" value="Unassembled WGS sequence"/>
</dbReference>
<feature type="transmembrane region" description="Helical" evidence="6">
    <location>
        <begin position="420"/>
        <end position="437"/>
    </location>
</feature>
<evidence type="ECO:0000256" key="3">
    <source>
        <dbReference type="ARBA" id="ARBA00022692"/>
    </source>
</evidence>
<protein>
    <submittedName>
        <fullName evidence="7">MFS transporter</fullName>
    </submittedName>
</protein>
<feature type="transmembrane region" description="Helical" evidence="6">
    <location>
        <begin position="337"/>
        <end position="359"/>
    </location>
</feature>
<evidence type="ECO:0000256" key="2">
    <source>
        <dbReference type="ARBA" id="ARBA00008432"/>
    </source>
</evidence>
<evidence type="ECO:0000313" key="7">
    <source>
        <dbReference type="EMBL" id="MBH0775706.1"/>
    </source>
</evidence>
<dbReference type="GO" id="GO:0016020">
    <property type="term" value="C:membrane"/>
    <property type="evidence" value="ECO:0007669"/>
    <property type="project" value="UniProtKB-SubCell"/>
</dbReference>
<organism evidence="7 8">
    <name type="scientific">Nocardia bovistercoris</name>
    <dbReference type="NCBI Taxonomy" id="2785916"/>
    <lineage>
        <taxon>Bacteria</taxon>
        <taxon>Bacillati</taxon>
        <taxon>Actinomycetota</taxon>
        <taxon>Actinomycetes</taxon>
        <taxon>Mycobacteriales</taxon>
        <taxon>Nocardiaceae</taxon>
        <taxon>Nocardia</taxon>
    </lineage>
</organism>
<accession>A0A931I7I7</accession>
<dbReference type="CDD" id="cd17341">
    <property type="entry name" value="MFS_NRT2_like"/>
    <property type="match status" value="1"/>
</dbReference>
<feature type="transmembrane region" description="Helical" evidence="6">
    <location>
        <begin position="183"/>
        <end position="204"/>
    </location>
</feature>
<sequence>MTATVAPADSATPTFTHQSRGRWLEKWEPDNTEFWESGGKLTARKNLLFSVFAENLGFSVWVIWGTVVTSMGLAGFDFLAGLGKGNPTAVSNALLLTSTPTLVGAALRIPYTFAIPKFGGRAFTAFSAAMLLIPTLGLAYFVNQPGTPMWVFMVLAALAGVGGGNFSSSMANISFFFPEGKKGAALGINAAGGNLGVAQTQLILPLLITLGTHIMAKDPAGYRFGITLSVLVWIPFILFATFGALRYMDSIGTAKSDGKSYKRALTNRHTWIMSFLYIGTFGSFIGFSFAFPTLIKANFPDLAKIGWITTVGNLAFLGALVGSFSRPFGGWVSDRVGGAKITVFVFGGMSVAVGLIMVGLEMKSFPVYLIAFLLLFVLTGIGNGSTYRMIPSIFSAEAKKYASEHGMDLTEAAASARRQAGAAIGVIGAIGASGGYLLQQALRLSNINFGSMTPAFWAYAVAFLVMASVTWFFYLRSSFAVGRIGSLAYAKV</sequence>
<dbReference type="PANTHER" id="PTHR23515">
    <property type="entry name" value="HIGH-AFFINITY NITRATE TRANSPORTER 2.3"/>
    <property type="match status" value="1"/>
</dbReference>
<dbReference type="Gene3D" id="1.20.1250.20">
    <property type="entry name" value="MFS general substrate transporter like domains"/>
    <property type="match status" value="1"/>
</dbReference>
<feature type="transmembrane region" description="Helical" evidence="6">
    <location>
        <begin position="149"/>
        <end position="171"/>
    </location>
</feature>